<feature type="signal peptide" evidence="1">
    <location>
        <begin position="1"/>
        <end position="32"/>
    </location>
</feature>
<feature type="chain" id="PRO_5002369818" description="Bifunctional inhibitor/plant lipid transfer protein/seed storage helical domain-containing protein" evidence="1">
    <location>
        <begin position="33"/>
        <end position="152"/>
    </location>
</feature>
<dbReference type="HOGENOM" id="CLU_141918_1_0_1"/>
<dbReference type="AlphaFoldDB" id="A0A0E0P6F7"/>
<dbReference type="EnsemblPlants" id="ORUFI04G06220.1">
    <property type="protein sequence ID" value="ORUFI04G06220.1"/>
    <property type="gene ID" value="ORUFI04G06220"/>
</dbReference>
<evidence type="ECO:0000313" key="4">
    <source>
        <dbReference type="Proteomes" id="UP000008022"/>
    </source>
</evidence>
<organism evidence="3 4">
    <name type="scientific">Oryza rufipogon</name>
    <name type="common">Brownbeard rice</name>
    <name type="synonym">Asian wild rice</name>
    <dbReference type="NCBI Taxonomy" id="4529"/>
    <lineage>
        <taxon>Eukaryota</taxon>
        <taxon>Viridiplantae</taxon>
        <taxon>Streptophyta</taxon>
        <taxon>Embryophyta</taxon>
        <taxon>Tracheophyta</taxon>
        <taxon>Spermatophyta</taxon>
        <taxon>Magnoliopsida</taxon>
        <taxon>Liliopsida</taxon>
        <taxon>Poales</taxon>
        <taxon>Poaceae</taxon>
        <taxon>BOP clade</taxon>
        <taxon>Oryzoideae</taxon>
        <taxon>Oryzeae</taxon>
        <taxon>Oryzinae</taxon>
        <taxon>Oryza</taxon>
    </lineage>
</organism>
<accession>A0A0E0P6F7</accession>
<dbReference type="PANTHER" id="PTHR33286">
    <property type="entry name" value="BIFUNCTIONAL INHIBITOR/LIPID-TRANSFER PROTEIN/SEED STORAGE 2S ALBUMIN SUPERFAMILY PROTEIN"/>
    <property type="match status" value="1"/>
</dbReference>
<dbReference type="Proteomes" id="UP000008022">
    <property type="component" value="Unassembled WGS sequence"/>
</dbReference>
<evidence type="ECO:0000259" key="2">
    <source>
        <dbReference type="Pfam" id="PF14368"/>
    </source>
</evidence>
<dbReference type="CDD" id="cd04660">
    <property type="entry name" value="nsLTP_like"/>
    <property type="match status" value="1"/>
</dbReference>
<feature type="domain" description="Bifunctional inhibitor/plant lipid transfer protein/seed storage helical" evidence="2">
    <location>
        <begin position="26"/>
        <end position="119"/>
    </location>
</feature>
<evidence type="ECO:0000313" key="3">
    <source>
        <dbReference type="EnsemblPlants" id="ORUFI04G06220.1"/>
    </source>
</evidence>
<dbReference type="Gramene" id="ORUFI04G06220.1">
    <property type="protein sequence ID" value="ORUFI04G06220.1"/>
    <property type="gene ID" value="ORUFI04G06220"/>
</dbReference>
<dbReference type="InterPro" id="IPR016140">
    <property type="entry name" value="Bifunc_inhib/LTP/seed_store"/>
</dbReference>
<dbReference type="SUPFAM" id="SSF47699">
    <property type="entry name" value="Bifunctional inhibitor/lipid-transfer protein/seed storage 2S albumin"/>
    <property type="match status" value="1"/>
</dbReference>
<reference evidence="3" key="2">
    <citation type="submission" date="2015-06" db="UniProtKB">
        <authorList>
            <consortium name="EnsemblPlants"/>
        </authorList>
    </citation>
    <scope>IDENTIFICATION</scope>
</reference>
<dbReference type="OMA" id="CEEYLRF"/>
<dbReference type="InterPro" id="IPR044741">
    <property type="entry name" value="NsLTP-like"/>
</dbReference>
<keyword evidence="1" id="KW-0732">Signal</keyword>
<dbReference type="InterPro" id="IPR036312">
    <property type="entry name" value="Bifun_inhib/LTP/seed_sf"/>
</dbReference>
<dbReference type="PANTHER" id="PTHR33286:SF1">
    <property type="entry name" value="OS01G0800600 PROTEIN"/>
    <property type="match status" value="1"/>
</dbReference>
<sequence length="152" mass="16449">MARLIASSSSSAAVYCFVVLLINAMAMAPATATETAAAAAVDKCERDLDLLMGSCEEYLRFPAEAKAAPSRACCGAVRRVDVGCLCGMVTPEVEQYVCMDKAVYVITFPVRSCKINKDAFIAADDRRSSMKMLFGSPSISNFIIQLIFPFDY</sequence>
<proteinExistence type="predicted"/>
<protein>
    <recommendedName>
        <fullName evidence="2">Bifunctional inhibitor/plant lipid transfer protein/seed storage helical domain-containing protein</fullName>
    </recommendedName>
</protein>
<dbReference type="Pfam" id="PF14368">
    <property type="entry name" value="LTP_2"/>
    <property type="match status" value="1"/>
</dbReference>
<evidence type="ECO:0000256" key="1">
    <source>
        <dbReference type="SAM" id="SignalP"/>
    </source>
</evidence>
<name>A0A0E0P6F7_ORYRU</name>
<dbReference type="Gene3D" id="1.10.110.10">
    <property type="entry name" value="Plant lipid-transfer and hydrophobic proteins"/>
    <property type="match status" value="1"/>
</dbReference>
<keyword evidence="4" id="KW-1185">Reference proteome</keyword>
<reference evidence="4" key="1">
    <citation type="submission" date="2013-06" db="EMBL/GenBank/DDBJ databases">
        <authorList>
            <person name="Zhao Q."/>
        </authorList>
    </citation>
    <scope>NUCLEOTIDE SEQUENCE</scope>
    <source>
        <strain evidence="4">cv. W1943</strain>
    </source>
</reference>